<dbReference type="Proteomes" id="UP000245207">
    <property type="component" value="Unassembled WGS sequence"/>
</dbReference>
<name>A0A2U1P3P7_ARTAN</name>
<evidence type="ECO:0000256" key="1">
    <source>
        <dbReference type="SAM" id="Phobius"/>
    </source>
</evidence>
<dbReference type="SUPFAM" id="SSF81383">
    <property type="entry name" value="F-box domain"/>
    <property type="match status" value="1"/>
</dbReference>
<protein>
    <recommendedName>
        <fullName evidence="4">F-box domain, Leucine-rich repeat domain, L domain-like protein</fullName>
    </recommendedName>
</protein>
<evidence type="ECO:0000313" key="2">
    <source>
        <dbReference type="EMBL" id="PWA80386.1"/>
    </source>
</evidence>
<dbReference type="OrthoDB" id="2242903at2759"/>
<keyword evidence="3" id="KW-1185">Reference proteome</keyword>
<dbReference type="Gene3D" id="3.80.10.10">
    <property type="entry name" value="Ribonuclease Inhibitor"/>
    <property type="match status" value="1"/>
</dbReference>
<keyword evidence="1" id="KW-0472">Membrane</keyword>
<keyword evidence="1" id="KW-1133">Transmembrane helix</keyword>
<feature type="transmembrane region" description="Helical" evidence="1">
    <location>
        <begin position="12"/>
        <end position="31"/>
    </location>
</feature>
<sequence>MFLQMIYVNRKGISIFPSICSLLYTTFIVSMDRLPEVLLLDILSRLDDSADVARCRIAWKSFNNVYSHLRSINLKCNLRMYFKSRHRVLKSSKRITTSKSIFRNPFLCLKPSSKVTQPYKSIFLDLISNMEVVESVCISLENETKDMWYNYFVAGSMDADDLHFTDDTFVIKWLPRVSKHLKSLSLSSFSTHEFSNVLRLVSFYCHNLVELKVARAWLSMSILNPMPMLTSLTLESIYFNDNNLTTLIKRFPNLQVLKLINISGVKCPIIHLLNLKTCHLSISPFSYAPYSMSVITPRLITLRLESTSCIEVTIEAPVLSHLHLLLVHPNKSLVVKSKNLKTVWINSKLLGTLLDTFHHRSVDKLTLDSSRKWTNHIDFSYVLYNGFRVFPKMSSLCMQPSVWSELEACGKWDVPYRMIKGLKTFSAYLSLVDPSLTFSCVACVLDKCVRLSEVSFLIHRKVSGKVSKRFMSKCMSRWPHLEWRCGSWIEGMEDSWGDQLVRVIGRRSGGMYINPAVIQKKSPICEDGMAKANADHSLTA</sequence>
<reference evidence="2 3" key="1">
    <citation type="journal article" date="2018" name="Mol. Plant">
        <title>The genome of Artemisia annua provides insight into the evolution of Asteraceae family and artemisinin biosynthesis.</title>
        <authorList>
            <person name="Shen Q."/>
            <person name="Zhang L."/>
            <person name="Liao Z."/>
            <person name="Wang S."/>
            <person name="Yan T."/>
            <person name="Shi P."/>
            <person name="Liu M."/>
            <person name="Fu X."/>
            <person name="Pan Q."/>
            <person name="Wang Y."/>
            <person name="Lv Z."/>
            <person name="Lu X."/>
            <person name="Zhang F."/>
            <person name="Jiang W."/>
            <person name="Ma Y."/>
            <person name="Chen M."/>
            <person name="Hao X."/>
            <person name="Li L."/>
            <person name="Tang Y."/>
            <person name="Lv G."/>
            <person name="Zhou Y."/>
            <person name="Sun X."/>
            <person name="Brodelius P.E."/>
            <person name="Rose J.K.C."/>
            <person name="Tang K."/>
        </authorList>
    </citation>
    <scope>NUCLEOTIDE SEQUENCE [LARGE SCALE GENOMIC DNA]</scope>
    <source>
        <strain evidence="3">cv. Huhao1</strain>
        <tissue evidence="2">Leaf</tissue>
    </source>
</reference>
<dbReference type="SUPFAM" id="SSF52047">
    <property type="entry name" value="RNI-like"/>
    <property type="match status" value="1"/>
</dbReference>
<dbReference type="InterPro" id="IPR032675">
    <property type="entry name" value="LRR_dom_sf"/>
</dbReference>
<dbReference type="PANTHER" id="PTHR31215">
    <property type="entry name" value="OS05G0510400 PROTEIN-RELATED"/>
    <property type="match status" value="1"/>
</dbReference>
<organism evidence="2 3">
    <name type="scientific">Artemisia annua</name>
    <name type="common">Sweet wormwood</name>
    <dbReference type="NCBI Taxonomy" id="35608"/>
    <lineage>
        <taxon>Eukaryota</taxon>
        <taxon>Viridiplantae</taxon>
        <taxon>Streptophyta</taxon>
        <taxon>Embryophyta</taxon>
        <taxon>Tracheophyta</taxon>
        <taxon>Spermatophyta</taxon>
        <taxon>Magnoliopsida</taxon>
        <taxon>eudicotyledons</taxon>
        <taxon>Gunneridae</taxon>
        <taxon>Pentapetalae</taxon>
        <taxon>asterids</taxon>
        <taxon>campanulids</taxon>
        <taxon>Asterales</taxon>
        <taxon>Asteraceae</taxon>
        <taxon>Asteroideae</taxon>
        <taxon>Anthemideae</taxon>
        <taxon>Artemisiinae</taxon>
        <taxon>Artemisia</taxon>
    </lineage>
</organism>
<evidence type="ECO:0008006" key="4">
    <source>
        <dbReference type="Google" id="ProtNLM"/>
    </source>
</evidence>
<dbReference type="AlphaFoldDB" id="A0A2U1P3P7"/>
<comment type="caution">
    <text evidence="2">The sequence shown here is derived from an EMBL/GenBank/DDBJ whole genome shotgun (WGS) entry which is preliminary data.</text>
</comment>
<keyword evidence="1" id="KW-0812">Transmembrane</keyword>
<dbReference type="InterPro" id="IPR044809">
    <property type="entry name" value="AUF1-like"/>
</dbReference>
<dbReference type="EMBL" id="PKPP01001729">
    <property type="protein sequence ID" value="PWA80386.1"/>
    <property type="molecule type" value="Genomic_DNA"/>
</dbReference>
<proteinExistence type="predicted"/>
<gene>
    <name evidence="2" type="ORF">CTI12_AA197390</name>
</gene>
<dbReference type="InterPro" id="IPR036047">
    <property type="entry name" value="F-box-like_dom_sf"/>
</dbReference>
<accession>A0A2U1P3P7</accession>
<evidence type="ECO:0000313" key="3">
    <source>
        <dbReference type="Proteomes" id="UP000245207"/>
    </source>
</evidence>